<sequence length="71" mass="7865">MKYALICPNEPVTNGYRIAEVLSEEAWPAAPPTYWRECADDVTADGWYFDTSTNTITQIPVVSAVIGLQTL</sequence>
<protein>
    <submittedName>
        <fullName evidence="1">Uncharacterized protein</fullName>
    </submittedName>
</protein>
<gene>
    <name evidence="1" type="ORF">UFOVP10_60</name>
</gene>
<organism evidence="1">
    <name type="scientific">uncultured Caudovirales phage</name>
    <dbReference type="NCBI Taxonomy" id="2100421"/>
    <lineage>
        <taxon>Viruses</taxon>
        <taxon>Duplodnaviria</taxon>
        <taxon>Heunggongvirae</taxon>
        <taxon>Uroviricota</taxon>
        <taxon>Caudoviricetes</taxon>
        <taxon>Peduoviridae</taxon>
        <taxon>Maltschvirus</taxon>
        <taxon>Maltschvirus maltsch</taxon>
    </lineage>
</organism>
<evidence type="ECO:0000313" key="1">
    <source>
        <dbReference type="EMBL" id="CAB4121237.1"/>
    </source>
</evidence>
<reference evidence="1" key="1">
    <citation type="submission" date="2020-04" db="EMBL/GenBank/DDBJ databases">
        <authorList>
            <person name="Chiriac C."/>
            <person name="Salcher M."/>
            <person name="Ghai R."/>
            <person name="Kavagutti S V."/>
        </authorList>
    </citation>
    <scope>NUCLEOTIDE SEQUENCE</scope>
</reference>
<name>A0A6J5KK18_9CAUD</name>
<accession>A0A6J5KK18</accession>
<proteinExistence type="predicted"/>
<dbReference type="EMBL" id="LR796142">
    <property type="protein sequence ID" value="CAB4121237.1"/>
    <property type="molecule type" value="Genomic_DNA"/>
</dbReference>